<evidence type="ECO:0000313" key="2">
    <source>
        <dbReference type="EMBL" id="CAI4218390.1"/>
    </source>
</evidence>
<gene>
    <name evidence="2" type="ORF">PPNO1_LOCUS7979</name>
</gene>
<accession>A0A9P1HAU5</accession>
<name>A0A9P1HAU5_9PEZI</name>
<evidence type="ECO:0008006" key="4">
    <source>
        <dbReference type="Google" id="ProtNLM"/>
    </source>
</evidence>
<evidence type="ECO:0000313" key="3">
    <source>
        <dbReference type="Proteomes" id="UP000838763"/>
    </source>
</evidence>
<dbReference type="GO" id="GO:0001080">
    <property type="term" value="P:nitrogen catabolite activation of transcription from RNA polymerase II promoter"/>
    <property type="evidence" value="ECO:0007669"/>
    <property type="project" value="TreeGrafter"/>
</dbReference>
<dbReference type="Proteomes" id="UP000838763">
    <property type="component" value="Unassembled WGS sequence"/>
</dbReference>
<dbReference type="PANTHER" id="PTHR31668:SF4">
    <property type="entry name" value="TRANSCRIPTIONAL ACTIVATOR PROTEIN DAL81"/>
    <property type="match status" value="1"/>
</dbReference>
<dbReference type="AlphaFoldDB" id="A0A9P1HAU5"/>
<reference evidence="2" key="1">
    <citation type="submission" date="2022-11" db="EMBL/GenBank/DDBJ databases">
        <authorList>
            <person name="Scott C."/>
            <person name="Bruce N."/>
        </authorList>
    </citation>
    <scope>NUCLEOTIDE SEQUENCE</scope>
</reference>
<organism evidence="2 3">
    <name type="scientific">Parascedosporium putredinis</name>
    <dbReference type="NCBI Taxonomy" id="1442378"/>
    <lineage>
        <taxon>Eukaryota</taxon>
        <taxon>Fungi</taxon>
        <taxon>Dikarya</taxon>
        <taxon>Ascomycota</taxon>
        <taxon>Pezizomycotina</taxon>
        <taxon>Sordariomycetes</taxon>
        <taxon>Hypocreomycetidae</taxon>
        <taxon>Microascales</taxon>
        <taxon>Microascaceae</taxon>
        <taxon>Parascedosporium</taxon>
    </lineage>
</organism>
<proteinExistence type="predicted"/>
<keyword evidence="3" id="KW-1185">Reference proteome</keyword>
<dbReference type="InterPro" id="IPR050797">
    <property type="entry name" value="Carb_Metab_Trans_Reg"/>
</dbReference>
<sequence length="414" mass="46512">MLALAHPYCHEAQRINPWLFMDFTSQALPIEARHVKYETIEAALLHAQRHTYIFRAPTMPGLWADVGAIVGMSQDLGLNIDATGWKIPDAEKKGANGSGGRPSHLHDDQHDVEDLQIDDFIFDPRASGKMGDLAARVYVAAARLTVILSDILSKLYTVRGAKKLYTLHRDECVAIADAFLGRLQAWKDEYMAPLADFDVMHDPTGNLQLAYYTVEITLYRAILRTAAGSQFRQRSGTLVRDVTRWLKNLQVNCLSGFWWLTSRIAFAITGGFMIGMLLSATEDDEVNHWIQEITTYRELLKAHSLNFNMTKLASIRMDLLLQRDSSDSLAGEDGDTGVNLGQGSGTKEKDEELMIEEVTNYDGDLAEVSQVENYEALREDFPVDPAVAFGNTYGLEWDTDLDQLLSSFDYNFDR</sequence>
<dbReference type="OrthoDB" id="74360at2759"/>
<dbReference type="EMBL" id="CALLCH030000018">
    <property type="protein sequence ID" value="CAI4218390.1"/>
    <property type="molecule type" value="Genomic_DNA"/>
</dbReference>
<dbReference type="GO" id="GO:0005634">
    <property type="term" value="C:nucleus"/>
    <property type="evidence" value="ECO:0007669"/>
    <property type="project" value="TreeGrafter"/>
</dbReference>
<evidence type="ECO:0000256" key="1">
    <source>
        <dbReference type="ARBA" id="ARBA00023242"/>
    </source>
</evidence>
<protein>
    <recommendedName>
        <fullName evidence="4">Transcription factor domain-containing protein</fullName>
    </recommendedName>
</protein>
<keyword evidence="1" id="KW-0539">Nucleus</keyword>
<dbReference type="CDD" id="cd12148">
    <property type="entry name" value="fungal_TF_MHR"/>
    <property type="match status" value="1"/>
</dbReference>
<comment type="caution">
    <text evidence="2">The sequence shown here is derived from an EMBL/GenBank/DDBJ whole genome shotgun (WGS) entry which is preliminary data.</text>
</comment>
<dbReference type="PANTHER" id="PTHR31668">
    <property type="entry name" value="GLUCOSE TRANSPORT TRANSCRIPTION REGULATOR RGT1-RELATED-RELATED"/>
    <property type="match status" value="1"/>
</dbReference>